<protein>
    <submittedName>
        <fullName evidence="1">Uncharacterized protein</fullName>
    </submittedName>
</protein>
<dbReference type="EMBL" id="BEXD01004211">
    <property type="protein sequence ID" value="GBC08357.1"/>
    <property type="molecule type" value="Genomic_DNA"/>
</dbReference>
<gene>
    <name evidence="1" type="ORF">RclHR1_08060005</name>
</gene>
<accession>A0A2Z6SMG0</accession>
<dbReference type="AlphaFoldDB" id="A0A2Z6SMG0"/>
<dbReference type="InterPro" id="IPR011990">
    <property type="entry name" value="TPR-like_helical_dom_sf"/>
</dbReference>
<organism evidence="1 2">
    <name type="scientific">Rhizophagus clarus</name>
    <dbReference type="NCBI Taxonomy" id="94130"/>
    <lineage>
        <taxon>Eukaryota</taxon>
        <taxon>Fungi</taxon>
        <taxon>Fungi incertae sedis</taxon>
        <taxon>Mucoromycota</taxon>
        <taxon>Glomeromycotina</taxon>
        <taxon>Glomeromycetes</taxon>
        <taxon>Glomerales</taxon>
        <taxon>Glomeraceae</taxon>
        <taxon>Rhizophagus</taxon>
    </lineage>
</organism>
<name>A0A2Z6SMG0_9GLOM</name>
<dbReference type="SUPFAM" id="SSF48452">
    <property type="entry name" value="TPR-like"/>
    <property type="match status" value="1"/>
</dbReference>
<reference evidence="1 2" key="1">
    <citation type="submission" date="2017-11" db="EMBL/GenBank/DDBJ databases">
        <title>The genome of Rhizophagus clarus HR1 reveals common genetic basis of auxotrophy among arbuscular mycorrhizal fungi.</title>
        <authorList>
            <person name="Kobayashi Y."/>
        </authorList>
    </citation>
    <scope>NUCLEOTIDE SEQUENCE [LARGE SCALE GENOMIC DNA]</scope>
    <source>
        <strain evidence="1 2">HR1</strain>
    </source>
</reference>
<dbReference type="Gene3D" id="1.25.40.10">
    <property type="entry name" value="Tetratricopeptide repeat domain"/>
    <property type="match status" value="1"/>
</dbReference>
<comment type="caution">
    <text evidence="1">The sequence shown here is derived from an EMBL/GenBank/DDBJ whole genome shotgun (WGS) entry which is preliminary data.</text>
</comment>
<dbReference type="Proteomes" id="UP000247702">
    <property type="component" value="Unassembled WGS sequence"/>
</dbReference>
<proteinExistence type="predicted"/>
<sequence length="331" mass="39840">MVQYSKAIPYFTKANIIDPENIHNLNQKAIVYYILQEYSKDLSDLNEIIQLDSSNSSAYYLKYLIIYHTKNDIILIKKYTELLKVFNSDDNLTKIQFFHLEYLLNKNSPEDLNNIHSDFCTYLYEVCKINKCNFTKLGTINEFNKYMYKENMLYFVSNLMNLNSELWQFQESDISSTSNVFDIMCNCYPIWKINVKKILSKDCFIKFTVKDVTHNSEREYKLKYKDVLNFEELSWIEYQLPIYIHQYNFQLSIEVNSIDMQIDYVRFGDNHHEITYIPNMSLMGHLLPCYHKAYPNIPETYEDKYFSRKEMEILLDLRIFSTTYNHFIQHI</sequence>
<evidence type="ECO:0000313" key="1">
    <source>
        <dbReference type="EMBL" id="GBC08357.1"/>
    </source>
</evidence>
<keyword evidence="2" id="KW-1185">Reference proteome</keyword>
<evidence type="ECO:0000313" key="2">
    <source>
        <dbReference type="Proteomes" id="UP000247702"/>
    </source>
</evidence>